<dbReference type="InterPro" id="IPR049973">
    <property type="entry name" value="STY0301-like"/>
</dbReference>
<feature type="chain" id="PRO_5014860266" evidence="1">
    <location>
        <begin position="22"/>
        <end position="104"/>
    </location>
</feature>
<comment type="caution">
    <text evidence="2">The sequence shown here is derived from an EMBL/GenBank/DDBJ whole genome shotgun (WGS) entry which is preliminary data.</text>
</comment>
<evidence type="ECO:0000313" key="3">
    <source>
        <dbReference type="Proteomes" id="UP000235777"/>
    </source>
</evidence>
<accession>A0A2N7X337</accession>
<reference evidence="2 3" key="1">
    <citation type="submission" date="2018-01" db="EMBL/GenBank/DDBJ databases">
        <title>Whole genome analyses suggest that Burkholderia sensu lato contains two further novel genera in the rhizoxinica-symbiotica group Mycetohabitans gen. nov., and Trinickia gen. nov.: implications for the evolution of diazotrophy and nodulation in the Burkholderiaceae.</title>
        <authorList>
            <person name="Estrada-de los Santos P."/>
            <person name="Palmer M."/>
            <person name="Chavez-Ramirez B."/>
            <person name="Beukes C."/>
            <person name="Steenkamp E.T."/>
            <person name="Hirsch A.M."/>
            <person name="Manyaka P."/>
            <person name="Maluk M."/>
            <person name="Lafos M."/>
            <person name="Crook M."/>
            <person name="Gross E."/>
            <person name="Simon M.F."/>
            <person name="Bueno dos Reis Junior F."/>
            <person name="Poole P.S."/>
            <person name="Venter S.N."/>
            <person name="James E.K."/>
        </authorList>
    </citation>
    <scope>NUCLEOTIDE SEQUENCE [LARGE SCALE GENOMIC DNA]</scope>
    <source>
        <strain evidence="2 3">JPY 581</strain>
    </source>
</reference>
<gene>
    <name evidence="2" type="ORF">C0Z20_15070</name>
</gene>
<organism evidence="2 3">
    <name type="scientific">Trinickia symbiotica</name>
    <dbReference type="NCBI Taxonomy" id="863227"/>
    <lineage>
        <taxon>Bacteria</taxon>
        <taxon>Pseudomonadati</taxon>
        <taxon>Pseudomonadota</taxon>
        <taxon>Betaproteobacteria</taxon>
        <taxon>Burkholderiales</taxon>
        <taxon>Burkholderiaceae</taxon>
        <taxon>Trinickia</taxon>
    </lineage>
</organism>
<evidence type="ECO:0000256" key="1">
    <source>
        <dbReference type="SAM" id="SignalP"/>
    </source>
</evidence>
<name>A0A2N7X337_9BURK</name>
<dbReference type="Proteomes" id="UP000235777">
    <property type="component" value="Unassembled WGS sequence"/>
</dbReference>
<sequence length="104" mass="11239">MSFNKRLLMAVALCACTACHATERHRYACPSPLTEGSVNHALKHVELYDGPPKNLVSLQAWDSLKDVDPYLVCSYEGTDKVVTIHAAGSKACDATAKPKAAFCD</sequence>
<dbReference type="EMBL" id="PNYC01000008">
    <property type="protein sequence ID" value="PMS36156.1"/>
    <property type="molecule type" value="Genomic_DNA"/>
</dbReference>
<dbReference type="STRING" id="863227.GCA_000373005_04538"/>
<keyword evidence="1" id="KW-0732">Signal</keyword>
<proteinExistence type="predicted"/>
<dbReference type="AlphaFoldDB" id="A0A2N7X337"/>
<evidence type="ECO:0000313" key="2">
    <source>
        <dbReference type="EMBL" id="PMS36156.1"/>
    </source>
</evidence>
<feature type="signal peptide" evidence="1">
    <location>
        <begin position="1"/>
        <end position="21"/>
    </location>
</feature>
<keyword evidence="3" id="KW-1185">Reference proteome</keyword>
<protein>
    <submittedName>
        <fullName evidence="2">Uncharacterized protein</fullName>
    </submittedName>
</protein>
<dbReference type="NCBIfam" id="NF042415">
    <property type="entry name" value="STY0301_fam"/>
    <property type="match status" value="1"/>
</dbReference>